<feature type="transmembrane region" description="Helical" evidence="2">
    <location>
        <begin position="261"/>
        <end position="278"/>
    </location>
</feature>
<sequence length="666" mass="71459">MSSASPETGAGEVDSARTPPRVRRPVEEPEEGPGPAELVRAALVRARRLAADPLLWVSLLVVAAAVAARAYVLAHSYFVEDDFLFFGAAHAADLTPEFLFSLHKGHFMPGAMFLVYLQTAFLPYAWWFSAGSVLVLQTAAFLVFLRLLWELFGRRWSLLVPLALYVLSPLTVPVLGWWAAALNAVPLQLAMGLALLWTVRHLRTGEQRYAWQAGGAVVFGMLFSVKALFLPPLLFTAAVAFLYPGGLLTAATAAFRLHRPLWSAMAGLTAGYLVLYLMRETAGGDPEGAALPRWDTAVELVRLMLTEAFPVGALGGPYEWPLVAPTGGLMDPSGTVVLGAWAALTALVLVSLGRRARAWRAWALLTGYLVFADALPTVIARGRDQGMAGADARYVADAAMVFALCLAFAFLVVLEQRAREHVGRAGEEAPSPPGRSRSRRRLRTAAVAGLALAHAAGALYSTHTYARTLNGEELRAYLDNVRASLADVPEGGLYPRPVPEDVVLEWNGERRLTSYVLPPLADGETAERLRVPEQAAAAYVFDEEGHLVPGVHTEFSSVVVPGPDDECLGTLEGAVSWPVLEVGGAEQVATVGYVSEEESEIVVSVDGGWIEAALPAAPEGAFRHIPVAERGNRLSLFLDEEAVCLTGVALGRLAPGDEDTPPIPQD</sequence>
<organism evidence="3 4">
    <name type="scientific">Nocardiopsis algeriensis</name>
    <dbReference type="NCBI Taxonomy" id="1478215"/>
    <lineage>
        <taxon>Bacteria</taxon>
        <taxon>Bacillati</taxon>
        <taxon>Actinomycetota</taxon>
        <taxon>Actinomycetes</taxon>
        <taxon>Streptosporangiales</taxon>
        <taxon>Nocardiopsidaceae</taxon>
        <taxon>Nocardiopsis</taxon>
    </lineage>
</organism>
<feature type="region of interest" description="Disordered" evidence="1">
    <location>
        <begin position="1"/>
        <end position="34"/>
    </location>
</feature>
<reference evidence="3 4" key="1">
    <citation type="submission" date="2020-08" db="EMBL/GenBank/DDBJ databases">
        <title>Genomic Encyclopedia of Type Strains, Phase III (KMG-III): the genomes of soil and plant-associated and newly described type strains.</title>
        <authorList>
            <person name="Whitman W."/>
        </authorList>
    </citation>
    <scope>NUCLEOTIDE SEQUENCE [LARGE SCALE GENOMIC DNA]</scope>
    <source>
        <strain evidence="3 4">CECT 8712</strain>
    </source>
</reference>
<evidence type="ECO:0000313" key="3">
    <source>
        <dbReference type="EMBL" id="MBB6120407.1"/>
    </source>
</evidence>
<evidence type="ECO:0000256" key="2">
    <source>
        <dbReference type="SAM" id="Phobius"/>
    </source>
</evidence>
<evidence type="ECO:0000256" key="1">
    <source>
        <dbReference type="SAM" id="MobiDB-lite"/>
    </source>
</evidence>
<dbReference type="EMBL" id="JACHJO010000006">
    <property type="protein sequence ID" value="MBB6120407.1"/>
    <property type="molecule type" value="Genomic_DNA"/>
</dbReference>
<feature type="transmembrane region" description="Helical" evidence="2">
    <location>
        <begin position="235"/>
        <end position="254"/>
    </location>
</feature>
<comment type="caution">
    <text evidence="3">The sequence shown here is derived from an EMBL/GenBank/DDBJ whole genome shotgun (WGS) entry which is preliminary data.</text>
</comment>
<evidence type="ECO:0008006" key="5">
    <source>
        <dbReference type="Google" id="ProtNLM"/>
    </source>
</evidence>
<keyword evidence="2" id="KW-0472">Membrane</keyword>
<keyword evidence="2" id="KW-1133">Transmembrane helix</keyword>
<feature type="transmembrane region" description="Helical" evidence="2">
    <location>
        <begin position="362"/>
        <end position="382"/>
    </location>
</feature>
<protein>
    <recommendedName>
        <fullName evidence="5">4-amino-4-deoxy-L-arabinose transferase-like glycosyltransferase</fullName>
    </recommendedName>
</protein>
<keyword evidence="4" id="KW-1185">Reference proteome</keyword>
<dbReference type="AlphaFoldDB" id="A0A841INT8"/>
<feature type="transmembrane region" description="Helical" evidence="2">
    <location>
        <begin position="156"/>
        <end position="172"/>
    </location>
</feature>
<feature type="transmembrane region" description="Helical" evidence="2">
    <location>
        <begin position="54"/>
        <end position="74"/>
    </location>
</feature>
<feature type="transmembrane region" description="Helical" evidence="2">
    <location>
        <begin position="124"/>
        <end position="149"/>
    </location>
</feature>
<dbReference type="RefSeq" id="WP_184291422.1">
    <property type="nucleotide sequence ID" value="NZ_JACHJO010000006.1"/>
</dbReference>
<dbReference type="Proteomes" id="UP000536604">
    <property type="component" value="Unassembled WGS sequence"/>
</dbReference>
<proteinExistence type="predicted"/>
<feature type="transmembrane region" description="Helical" evidence="2">
    <location>
        <begin position="332"/>
        <end position="350"/>
    </location>
</feature>
<evidence type="ECO:0000313" key="4">
    <source>
        <dbReference type="Proteomes" id="UP000536604"/>
    </source>
</evidence>
<accession>A0A841INT8</accession>
<feature type="transmembrane region" description="Helical" evidence="2">
    <location>
        <begin position="394"/>
        <end position="414"/>
    </location>
</feature>
<name>A0A841INT8_9ACTN</name>
<keyword evidence="2" id="KW-0812">Transmembrane</keyword>
<gene>
    <name evidence="3" type="ORF">FHS13_002359</name>
</gene>
<feature type="transmembrane region" description="Helical" evidence="2">
    <location>
        <begin position="442"/>
        <end position="460"/>
    </location>
</feature>